<proteinExistence type="predicted"/>
<sequence length="306" mass="34671">MTLNRQLFTSTESIQRSEYEVTQMWQGAPLGLGVYVDNRVLPDRLQVLPAMPVPPPMFFPLPLFSALERVEPSSEAFLPTLDRFLASKGEHELLQQLEGSAAIHASDVLEKLLDVCIGLEYLHAQDLVHGDIKGDNVLIDSNYKARLADFGLANFDRSRWPDTTSDSTSPGGTNAYMAPELFRRYTEEDKSKGPLMRKEADIYALGMLICEMWPLVLSGEKPFRKLRNHSIALKVTDGERPRRPSSALISDDIWEMLQACWKEEPIQRPTLEFIISTCVIHAALTMWASTPRDFSNYFGDIPRRQL</sequence>
<dbReference type="Proteomes" id="UP000886501">
    <property type="component" value="Unassembled WGS sequence"/>
</dbReference>
<dbReference type="EMBL" id="MU117964">
    <property type="protein sequence ID" value="KAF9653302.1"/>
    <property type="molecule type" value="Genomic_DNA"/>
</dbReference>
<comment type="caution">
    <text evidence="1">The sequence shown here is derived from an EMBL/GenBank/DDBJ whole genome shotgun (WGS) entry which is preliminary data.</text>
</comment>
<organism evidence="1 2">
    <name type="scientific">Thelephora ganbajun</name>
    <name type="common">Ganba fungus</name>
    <dbReference type="NCBI Taxonomy" id="370292"/>
    <lineage>
        <taxon>Eukaryota</taxon>
        <taxon>Fungi</taxon>
        <taxon>Dikarya</taxon>
        <taxon>Basidiomycota</taxon>
        <taxon>Agaricomycotina</taxon>
        <taxon>Agaricomycetes</taxon>
        <taxon>Thelephorales</taxon>
        <taxon>Thelephoraceae</taxon>
        <taxon>Thelephora</taxon>
    </lineage>
</organism>
<reference evidence="1" key="2">
    <citation type="journal article" date="2020" name="Nat. Commun.">
        <title>Large-scale genome sequencing of mycorrhizal fungi provides insights into the early evolution of symbiotic traits.</title>
        <authorList>
            <person name="Miyauchi S."/>
            <person name="Kiss E."/>
            <person name="Kuo A."/>
            <person name="Drula E."/>
            <person name="Kohler A."/>
            <person name="Sanchez-Garcia M."/>
            <person name="Morin E."/>
            <person name="Andreopoulos B."/>
            <person name="Barry K.W."/>
            <person name="Bonito G."/>
            <person name="Buee M."/>
            <person name="Carver A."/>
            <person name="Chen C."/>
            <person name="Cichocki N."/>
            <person name="Clum A."/>
            <person name="Culley D."/>
            <person name="Crous P.W."/>
            <person name="Fauchery L."/>
            <person name="Girlanda M."/>
            <person name="Hayes R.D."/>
            <person name="Keri Z."/>
            <person name="LaButti K."/>
            <person name="Lipzen A."/>
            <person name="Lombard V."/>
            <person name="Magnuson J."/>
            <person name="Maillard F."/>
            <person name="Murat C."/>
            <person name="Nolan M."/>
            <person name="Ohm R.A."/>
            <person name="Pangilinan J."/>
            <person name="Pereira M.F."/>
            <person name="Perotto S."/>
            <person name="Peter M."/>
            <person name="Pfister S."/>
            <person name="Riley R."/>
            <person name="Sitrit Y."/>
            <person name="Stielow J.B."/>
            <person name="Szollosi G."/>
            <person name="Zifcakova L."/>
            <person name="Stursova M."/>
            <person name="Spatafora J.W."/>
            <person name="Tedersoo L."/>
            <person name="Vaario L.M."/>
            <person name="Yamada A."/>
            <person name="Yan M."/>
            <person name="Wang P."/>
            <person name="Xu J."/>
            <person name="Bruns T."/>
            <person name="Baldrian P."/>
            <person name="Vilgalys R."/>
            <person name="Dunand C."/>
            <person name="Henrissat B."/>
            <person name="Grigoriev I.V."/>
            <person name="Hibbett D."/>
            <person name="Nagy L.G."/>
            <person name="Martin F.M."/>
        </authorList>
    </citation>
    <scope>NUCLEOTIDE SEQUENCE</scope>
    <source>
        <strain evidence="1">P2</strain>
    </source>
</reference>
<gene>
    <name evidence="1" type="ORF">BDM02DRAFT_3182845</name>
</gene>
<reference evidence="1" key="1">
    <citation type="submission" date="2019-10" db="EMBL/GenBank/DDBJ databases">
        <authorList>
            <consortium name="DOE Joint Genome Institute"/>
            <person name="Kuo A."/>
            <person name="Miyauchi S."/>
            <person name="Kiss E."/>
            <person name="Drula E."/>
            <person name="Kohler A."/>
            <person name="Sanchez-Garcia M."/>
            <person name="Andreopoulos B."/>
            <person name="Barry K.W."/>
            <person name="Bonito G."/>
            <person name="Buee M."/>
            <person name="Carver A."/>
            <person name="Chen C."/>
            <person name="Cichocki N."/>
            <person name="Clum A."/>
            <person name="Culley D."/>
            <person name="Crous P.W."/>
            <person name="Fauchery L."/>
            <person name="Girlanda M."/>
            <person name="Hayes R."/>
            <person name="Keri Z."/>
            <person name="Labutti K."/>
            <person name="Lipzen A."/>
            <person name="Lombard V."/>
            <person name="Magnuson J."/>
            <person name="Maillard F."/>
            <person name="Morin E."/>
            <person name="Murat C."/>
            <person name="Nolan M."/>
            <person name="Ohm R."/>
            <person name="Pangilinan J."/>
            <person name="Pereira M."/>
            <person name="Perotto S."/>
            <person name="Peter M."/>
            <person name="Riley R."/>
            <person name="Sitrit Y."/>
            <person name="Stielow B."/>
            <person name="Szollosi G."/>
            <person name="Zifcakova L."/>
            <person name="Stursova M."/>
            <person name="Spatafora J.W."/>
            <person name="Tedersoo L."/>
            <person name="Vaario L.-M."/>
            <person name="Yamada A."/>
            <person name="Yan M."/>
            <person name="Wang P."/>
            <person name="Xu J."/>
            <person name="Bruns T."/>
            <person name="Baldrian P."/>
            <person name="Vilgalys R."/>
            <person name="Henrissat B."/>
            <person name="Grigoriev I.V."/>
            <person name="Hibbett D."/>
            <person name="Nagy L.G."/>
            <person name="Martin F.M."/>
        </authorList>
    </citation>
    <scope>NUCLEOTIDE SEQUENCE</scope>
    <source>
        <strain evidence="1">P2</strain>
    </source>
</reference>
<keyword evidence="2" id="KW-1185">Reference proteome</keyword>
<name>A0ACB6ZUS5_THEGA</name>
<evidence type="ECO:0000313" key="1">
    <source>
        <dbReference type="EMBL" id="KAF9653302.1"/>
    </source>
</evidence>
<evidence type="ECO:0000313" key="2">
    <source>
        <dbReference type="Proteomes" id="UP000886501"/>
    </source>
</evidence>
<accession>A0ACB6ZUS5</accession>
<protein>
    <submittedName>
        <fullName evidence="1">Kinase-like protein</fullName>
    </submittedName>
</protein>